<dbReference type="SUPFAM" id="SSF89447">
    <property type="entry name" value="AbrB/MazE/MraZ-like"/>
    <property type="match status" value="1"/>
</dbReference>
<name>A0A396RWJ6_9SPHN</name>
<comment type="caution">
    <text evidence="2">The sequence shown here is derived from an EMBL/GenBank/DDBJ whole genome shotgun (WGS) entry which is preliminary data.</text>
</comment>
<dbReference type="EMBL" id="QWLV01000002">
    <property type="protein sequence ID" value="RHW18081.1"/>
    <property type="molecule type" value="Genomic_DNA"/>
</dbReference>
<dbReference type="GO" id="GO:0003677">
    <property type="term" value="F:DNA binding"/>
    <property type="evidence" value="ECO:0007669"/>
    <property type="project" value="UniProtKB-KW"/>
</dbReference>
<dbReference type="Pfam" id="PF04014">
    <property type="entry name" value="MazE_antitoxin"/>
    <property type="match status" value="1"/>
</dbReference>
<reference evidence="2 3" key="1">
    <citation type="submission" date="2018-08" db="EMBL/GenBank/DDBJ databases">
        <title>The multiple taxonomic identification of Sphingomonas gilva.</title>
        <authorList>
            <person name="Zhu D."/>
            <person name="Zheng S."/>
        </authorList>
    </citation>
    <scope>NUCLEOTIDE SEQUENCE [LARGE SCALE GENOMIC DNA]</scope>
    <source>
        <strain evidence="2 3">ZDH117</strain>
    </source>
</reference>
<keyword evidence="2" id="KW-0238">DNA-binding</keyword>
<dbReference type="OrthoDB" id="7173678at2"/>
<accession>A0A396RWJ6</accession>
<organism evidence="2 3">
    <name type="scientific">Sphingomonas gilva</name>
    <dbReference type="NCBI Taxonomy" id="2305907"/>
    <lineage>
        <taxon>Bacteria</taxon>
        <taxon>Pseudomonadati</taxon>
        <taxon>Pseudomonadota</taxon>
        <taxon>Alphaproteobacteria</taxon>
        <taxon>Sphingomonadales</taxon>
        <taxon>Sphingomonadaceae</taxon>
        <taxon>Sphingomonas</taxon>
    </lineage>
</organism>
<proteinExistence type="predicted"/>
<evidence type="ECO:0000313" key="2">
    <source>
        <dbReference type="EMBL" id="RHW18081.1"/>
    </source>
</evidence>
<protein>
    <submittedName>
        <fullName evidence="2">AbrB/MazE/SpoVT family DNA-binding domain-containing protein</fullName>
    </submittedName>
</protein>
<dbReference type="InterPro" id="IPR037914">
    <property type="entry name" value="SpoVT-AbrB_sf"/>
</dbReference>
<dbReference type="RefSeq" id="WP_118863273.1">
    <property type="nucleotide sequence ID" value="NZ_QWLV01000002.1"/>
</dbReference>
<evidence type="ECO:0000259" key="1">
    <source>
        <dbReference type="SMART" id="SM00966"/>
    </source>
</evidence>
<dbReference type="Proteomes" id="UP000266693">
    <property type="component" value="Unassembled WGS sequence"/>
</dbReference>
<sequence>MTIQFRTKTFKSGNSVAIRLPKSLDIAEGTDVVVEQGPHGKIEISRVVDPAEEKRRLLAMIDALARLGPPSYGAEGRLPVDIPERPGL</sequence>
<gene>
    <name evidence="2" type="ORF">D1610_06185</name>
</gene>
<feature type="domain" description="SpoVT-AbrB" evidence="1">
    <location>
        <begin position="10"/>
        <end position="52"/>
    </location>
</feature>
<evidence type="ECO:0000313" key="3">
    <source>
        <dbReference type="Proteomes" id="UP000266693"/>
    </source>
</evidence>
<dbReference type="InterPro" id="IPR007159">
    <property type="entry name" value="SpoVT-AbrB_dom"/>
</dbReference>
<dbReference type="AlphaFoldDB" id="A0A396RWJ6"/>
<dbReference type="SMART" id="SM00966">
    <property type="entry name" value="SpoVT_AbrB"/>
    <property type="match status" value="1"/>
</dbReference>
<keyword evidence="3" id="KW-1185">Reference proteome</keyword>